<name>A0A0W8F7E7_9ZZZZ</name>
<gene>
    <name evidence="2" type="ORF">ASZ90_013526</name>
</gene>
<dbReference type="NCBIfam" id="TIGR02926">
    <property type="entry name" value="AhaH"/>
    <property type="match status" value="1"/>
</dbReference>
<comment type="caution">
    <text evidence="2">The sequence shown here is derived from an EMBL/GenBank/DDBJ whole genome shotgun (WGS) entry which is preliminary data.</text>
</comment>
<sequence>MARDEILSKIKSAEAQSRAAVQQALEEKEKKIAAATTEAMNLVKSAEIDAQDYYDKSVAKAESDVKAKKQSIIQSGDKNVASMSGSASAKLDKAVEYLLKEFMGSLHA</sequence>
<reference evidence="2" key="1">
    <citation type="journal article" date="2015" name="Proc. Natl. Acad. Sci. U.S.A.">
        <title>Networks of energetic and metabolic interactions define dynamics in microbial communities.</title>
        <authorList>
            <person name="Embree M."/>
            <person name="Liu J.K."/>
            <person name="Al-Bassam M.M."/>
            <person name="Zengler K."/>
        </authorList>
    </citation>
    <scope>NUCLEOTIDE SEQUENCE</scope>
</reference>
<dbReference type="InterPro" id="IPR014275">
    <property type="entry name" value="ATPase_A1A0-cplx_hsu"/>
</dbReference>
<feature type="coiled-coil region" evidence="1">
    <location>
        <begin position="10"/>
        <end position="45"/>
    </location>
</feature>
<dbReference type="GO" id="GO:0016787">
    <property type="term" value="F:hydrolase activity"/>
    <property type="evidence" value="ECO:0007669"/>
    <property type="project" value="UniProtKB-KW"/>
</dbReference>
<evidence type="ECO:0000256" key="1">
    <source>
        <dbReference type="SAM" id="Coils"/>
    </source>
</evidence>
<protein>
    <submittedName>
        <fullName evidence="2">V-type atp synthase subunit g</fullName>
        <ecNumber evidence="2">3.6.3.14</ecNumber>
    </submittedName>
</protein>
<organism evidence="2">
    <name type="scientific">hydrocarbon metagenome</name>
    <dbReference type="NCBI Taxonomy" id="938273"/>
    <lineage>
        <taxon>unclassified sequences</taxon>
        <taxon>metagenomes</taxon>
        <taxon>ecological metagenomes</taxon>
    </lineage>
</organism>
<dbReference type="AlphaFoldDB" id="A0A0W8F7E7"/>
<keyword evidence="1" id="KW-0175">Coiled coil</keyword>
<accession>A0A0W8F7E7</accession>
<dbReference type="Gene3D" id="1.20.5.2950">
    <property type="match status" value="1"/>
</dbReference>
<keyword evidence="2" id="KW-0378">Hydrolase</keyword>
<proteinExistence type="predicted"/>
<evidence type="ECO:0000313" key="2">
    <source>
        <dbReference type="EMBL" id="KUG16788.1"/>
    </source>
</evidence>
<dbReference type="EMBL" id="LNQE01001480">
    <property type="protein sequence ID" value="KUG16788.1"/>
    <property type="molecule type" value="Genomic_DNA"/>
</dbReference>
<dbReference type="EC" id="3.6.3.14" evidence="2"/>